<dbReference type="GO" id="GO:0004622">
    <property type="term" value="F:phosphatidylcholine lysophospholipase activity"/>
    <property type="evidence" value="ECO:0007669"/>
    <property type="project" value="TreeGrafter"/>
</dbReference>
<feature type="domain" description="SGNH hydrolase-type esterase" evidence="1">
    <location>
        <begin position="14"/>
        <end position="168"/>
    </location>
</feature>
<organism evidence="2 3">
    <name type="scientific">Shewanella gelidii</name>
    <dbReference type="NCBI Taxonomy" id="1642821"/>
    <lineage>
        <taxon>Bacteria</taxon>
        <taxon>Pseudomonadati</taxon>
        <taxon>Pseudomonadota</taxon>
        <taxon>Gammaproteobacteria</taxon>
        <taxon>Alteromonadales</taxon>
        <taxon>Shewanellaceae</taxon>
        <taxon>Shewanella</taxon>
    </lineage>
</organism>
<name>A0A917JTJ5_9GAMM</name>
<dbReference type="InterPro" id="IPR036514">
    <property type="entry name" value="SGNH_hydro_sf"/>
</dbReference>
<sequence length="188" mass="20476">MCASFSVSASTVLILGDSLSASYGVEQSEGWVNLLQNKIPQHTIINGSVSGETTAGGLRRLPALLERTQPDLVFIELGGNDGLRGFPPQQLKNNLTKMIQLSKQSGAKVLLSQVMVPPNYGPRYSKLFSDAFISVSQSENITLAPFFMEQVAVDPSLMQRDGIHPNTEAQPIITAFMLPWITQELTNN</sequence>
<evidence type="ECO:0000259" key="1">
    <source>
        <dbReference type="Pfam" id="PF13472"/>
    </source>
</evidence>
<protein>
    <submittedName>
        <fullName evidence="2">Arylesterase</fullName>
    </submittedName>
</protein>
<dbReference type="AlphaFoldDB" id="A0A917JTJ5"/>
<dbReference type="SUPFAM" id="SSF52266">
    <property type="entry name" value="SGNH hydrolase"/>
    <property type="match status" value="1"/>
</dbReference>
<evidence type="ECO:0000313" key="3">
    <source>
        <dbReference type="Proteomes" id="UP000613743"/>
    </source>
</evidence>
<dbReference type="PANTHER" id="PTHR30383">
    <property type="entry name" value="THIOESTERASE 1/PROTEASE 1/LYSOPHOSPHOLIPASE L1"/>
    <property type="match status" value="1"/>
</dbReference>
<evidence type="ECO:0000313" key="2">
    <source>
        <dbReference type="EMBL" id="GGI84022.1"/>
    </source>
</evidence>
<dbReference type="InterPro" id="IPR013830">
    <property type="entry name" value="SGNH_hydro"/>
</dbReference>
<reference evidence="2" key="1">
    <citation type="journal article" date="2014" name="Int. J. Syst. Evol. Microbiol.">
        <title>Complete genome sequence of Corynebacterium casei LMG S-19264T (=DSM 44701T), isolated from a smear-ripened cheese.</title>
        <authorList>
            <consortium name="US DOE Joint Genome Institute (JGI-PGF)"/>
            <person name="Walter F."/>
            <person name="Albersmeier A."/>
            <person name="Kalinowski J."/>
            <person name="Ruckert C."/>
        </authorList>
    </citation>
    <scope>NUCLEOTIDE SEQUENCE</scope>
    <source>
        <strain evidence="2">JCM 30804</strain>
    </source>
</reference>
<gene>
    <name evidence="2" type="primary">tesA</name>
    <name evidence="2" type="ORF">GCM10009332_21610</name>
</gene>
<dbReference type="InterPro" id="IPR051532">
    <property type="entry name" value="Ester_Hydrolysis_Enzymes"/>
</dbReference>
<dbReference type="Gene3D" id="3.40.50.1110">
    <property type="entry name" value="SGNH hydrolase"/>
    <property type="match status" value="1"/>
</dbReference>
<proteinExistence type="predicted"/>
<dbReference type="Pfam" id="PF13472">
    <property type="entry name" value="Lipase_GDSL_2"/>
    <property type="match status" value="1"/>
</dbReference>
<dbReference type="EMBL" id="BMPZ01000005">
    <property type="protein sequence ID" value="GGI84022.1"/>
    <property type="molecule type" value="Genomic_DNA"/>
</dbReference>
<dbReference type="CDD" id="cd01822">
    <property type="entry name" value="Lysophospholipase_L1_like"/>
    <property type="match status" value="1"/>
</dbReference>
<keyword evidence="3" id="KW-1185">Reference proteome</keyword>
<reference evidence="2" key="2">
    <citation type="submission" date="2020-09" db="EMBL/GenBank/DDBJ databases">
        <authorList>
            <person name="Sun Q."/>
            <person name="Ohkuma M."/>
        </authorList>
    </citation>
    <scope>NUCLEOTIDE SEQUENCE</scope>
    <source>
        <strain evidence="2">JCM 30804</strain>
    </source>
</reference>
<comment type="caution">
    <text evidence="2">The sequence shown here is derived from an EMBL/GenBank/DDBJ whole genome shotgun (WGS) entry which is preliminary data.</text>
</comment>
<accession>A0A917JTJ5</accession>
<dbReference type="PANTHER" id="PTHR30383:SF24">
    <property type="entry name" value="THIOESTERASE 1_PROTEASE 1_LYSOPHOSPHOLIPASE L1"/>
    <property type="match status" value="1"/>
</dbReference>
<dbReference type="Proteomes" id="UP000613743">
    <property type="component" value="Unassembled WGS sequence"/>
</dbReference>